<evidence type="ECO:0000256" key="8">
    <source>
        <dbReference type="ARBA" id="ARBA00022490"/>
    </source>
</evidence>
<evidence type="ECO:0000256" key="1">
    <source>
        <dbReference type="ARBA" id="ARBA00001286"/>
    </source>
</evidence>
<dbReference type="SUPFAM" id="SSF53155">
    <property type="entry name" value="Methylated DNA-protein cysteine methyltransferase domain"/>
    <property type="match status" value="1"/>
</dbReference>
<keyword evidence="12" id="KW-0479">Metal-binding</keyword>
<comment type="function">
    <text evidence="3">Involved in the cellular defense against the biological effects of O6-methylguanine (O6-MeG) and O4-methylthymine (O4-MeT) in DNA. Repairs the methylated nucleobase in DNA by stoichiometrically transferring the methyl group to a cysteine residue in the enzyme. This is a suicide reaction: the enzyme is irreversibly inactivated.</text>
</comment>
<sequence length="183" mass="20277">MPANSKSIVFDKMQQVAFFESPVGSYEIKADDDGITSINLKGEKLEATEENKKLDPNSHSTRHLQECIAWMNAYFSSSPMQKVKVPSLNVQEYEISKPFCCKVWKILTDRVKPGETVTYGELANMAGNPKGARAVGMAMRTNPIPIIVPCHRVVKSGGGLGNYSSYNGVVTKKWLLQHEKAII</sequence>
<evidence type="ECO:0000256" key="20">
    <source>
        <dbReference type="ARBA" id="ARBA00049348"/>
    </source>
</evidence>
<comment type="caution">
    <text evidence="23">The sequence shown here is derived from an EMBL/GenBank/DDBJ whole genome shotgun (WGS) entry which is preliminary data.</text>
</comment>
<evidence type="ECO:0000256" key="3">
    <source>
        <dbReference type="ARBA" id="ARBA00003317"/>
    </source>
</evidence>
<dbReference type="EMBL" id="RCHS01001689">
    <property type="protein sequence ID" value="RMX52177.1"/>
    <property type="molecule type" value="Genomic_DNA"/>
</dbReference>
<reference evidence="23 24" key="1">
    <citation type="journal article" date="2018" name="Sci. Rep.">
        <title>Comparative analysis of the Pocillopora damicornis genome highlights role of immune system in coral evolution.</title>
        <authorList>
            <person name="Cunning R."/>
            <person name="Bay R.A."/>
            <person name="Gillette P."/>
            <person name="Baker A.C."/>
            <person name="Traylor-Knowles N."/>
        </authorList>
    </citation>
    <scope>NUCLEOTIDE SEQUENCE [LARGE SCALE GENOMIC DNA]</scope>
    <source>
        <strain evidence="23">RSMAS</strain>
        <tissue evidence="23">Whole animal</tissue>
    </source>
</reference>
<evidence type="ECO:0000259" key="22">
    <source>
        <dbReference type="Pfam" id="PF02870"/>
    </source>
</evidence>
<keyword evidence="17" id="KW-0539">Nucleus</keyword>
<dbReference type="STRING" id="46731.A0A3M6UET2"/>
<gene>
    <name evidence="23" type="ORF">pdam_00019890</name>
</gene>
<protein>
    <recommendedName>
        <fullName evidence="7">Methylated-DNA--protein-cysteine methyltransferase</fullName>
        <ecNumber evidence="6">2.1.1.63</ecNumber>
    </recommendedName>
    <alternativeName>
        <fullName evidence="18">6-O-methylguanine-DNA methyltransferase</fullName>
    </alternativeName>
    <alternativeName>
        <fullName evidence="19">O-6-methylguanine-DNA-alkyltransferase</fullName>
    </alternativeName>
</protein>
<comment type="catalytic activity">
    <reaction evidence="1">
        <text>a 4-O-methyl-thymidine in DNA + L-cysteinyl-[protein] = a thymidine in DNA + S-methyl-L-cysteinyl-[protein]</text>
        <dbReference type="Rhea" id="RHEA:53428"/>
        <dbReference type="Rhea" id="RHEA-COMP:10131"/>
        <dbReference type="Rhea" id="RHEA-COMP:10132"/>
        <dbReference type="Rhea" id="RHEA-COMP:13555"/>
        <dbReference type="Rhea" id="RHEA-COMP:13556"/>
        <dbReference type="ChEBI" id="CHEBI:29950"/>
        <dbReference type="ChEBI" id="CHEBI:82612"/>
        <dbReference type="ChEBI" id="CHEBI:137386"/>
        <dbReference type="ChEBI" id="CHEBI:137387"/>
        <dbReference type="EC" id="2.1.1.63"/>
    </reaction>
</comment>
<evidence type="ECO:0000256" key="9">
    <source>
        <dbReference type="ARBA" id="ARBA00022553"/>
    </source>
</evidence>
<dbReference type="InterPro" id="IPR008332">
    <property type="entry name" value="MethylG_MeTrfase_N"/>
</dbReference>
<dbReference type="EC" id="2.1.1.63" evidence="6"/>
<evidence type="ECO:0000256" key="10">
    <source>
        <dbReference type="ARBA" id="ARBA00022603"/>
    </source>
</evidence>
<evidence type="ECO:0000256" key="2">
    <source>
        <dbReference type="ARBA" id="ARBA00001947"/>
    </source>
</evidence>
<dbReference type="Gene3D" id="3.30.160.70">
    <property type="entry name" value="Methylated DNA-protein cysteine methyltransferase domain"/>
    <property type="match status" value="1"/>
</dbReference>
<dbReference type="GO" id="GO:0046872">
    <property type="term" value="F:metal ion binding"/>
    <property type="evidence" value="ECO:0007669"/>
    <property type="project" value="UniProtKB-KW"/>
</dbReference>
<keyword evidence="13" id="KW-0227">DNA damage</keyword>
<dbReference type="GO" id="GO:0032259">
    <property type="term" value="P:methylation"/>
    <property type="evidence" value="ECO:0007669"/>
    <property type="project" value="UniProtKB-KW"/>
</dbReference>
<keyword evidence="10" id="KW-0489">Methyltransferase</keyword>
<dbReference type="OrthoDB" id="1907495at2759"/>
<dbReference type="Pfam" id="PF01035">
    <property type="entry name" value="DNA_binding_1"/>
    <property type="match status" value="1"/>
</dbReference>
<accession>A0A3M6UET2</accession>
<dbReference type="GO" id="GO:0005654">
    <property type="term" value="C:nucleoplasm"/>
    <property type="evidence" value="ECO:0007669"/>
    <property type="project" value="TreeGrafter"/>
</dbReference>
<organism evidence="23 24">
    <name type="scientific">Pocillopora damicornis</name>
    <name type="common">Cauliflower coral</name>
    <name type="synonym">Millepora damicornis</name>
    <dbReference type="NCBI Taxonomy" id="46731"/>
    <lineage>
        <taxon>Eukaryota</taxon>
        <taxon>Metazoa</taxon>
        <taxon>Cnidaria</taxon>
        <taxon>Anthozoa</taxon>
        <taxon>Hexacorallia</taxon>
        <taxon>Scleractinia</taxon>
        <taxon>Astrocoeniina</taxon>
        <taxon>Pocilloporidae</taxon>
        <taxon>Pocillopora</taxon>
    </lineage>
</organism>
<proteinExistence type="inferred from homology"/>
<evidence type="ECO:0000256" key="6">
    <source>
        <dbReference type="ARBA" id="ARBA00011918"/>
    </source>
</evidence>
<evidence type="ECO:0000256" key="4">
    <source>
        <dbReference type="ARBA" id="ARBA00004123"/>
    </source>
</evidence>
<dbReference type="InterPro" id="IPR036217">
    <property type="entry name" value="MethylDNA_cys_MeTrfase_DNAb"/>
</dbReference>
<dbReference type="Gene3D" id="1.10.10.10">
    <property type="entry name" value="Winged helix-like DNA-binding domain superfamily/Winged helix DNA-binding domain"/>
    <property type="match status" value="1"/>
</dbReference>
<keyword evidence="8" id="KW-0963">Cytoplasm</keyword>
<keyword evidence="14" id="KW-0862">Zinc</keyword>
<evidence type="ECO:0000256" key="19">
    <source>
        <dbReference type="ARBA" id="ARBA00031621"/>
    </source>
</evidence>
<evidence type="ECO:0000256" key="5">
    <source>
        <dbReference type="ARBA" id="ARBA00008711"/>
    </source>
</evidence>
<dbReference type="InterPro" id="IPR014048">
    <property type="entry name" value="MethylDNA_cys_MeTrfase_DNA-bd"/>
</dbReference>
<dbReference type="InterPro" id="IPR036631">
    <property type="entry name" value="MGMT_N_sf"/>
</dbReference>
<evidence type="ECO:0000256" key="17">
    <source>
        <dbReference type="ARBA" id="ARBA00023242"/>
    </source>
</evidence>
<comment type="similarity">
    <text evidence="5">Belongs to the MGMT family.</text>
</comment>
<dbReference type="SUPFAM" id="SSF46767">
    <property type="entry name" value="Methylated DNA-protein cysteine methyltransferase, C-terminal domain"/>
    <property type="match status" value="1"/>
</dbReference>
<dbReference type="Pfam" id="PF02870">
    <property type="entry name" value="Methyltransf_1N"/>
    <property type="match status" value="1"/>
</dbReference>
<evidence type="ECO:0000256" key="12">
    <source>
        <dbReference type="ARBA" id="ARBA00022723"/>
    </source>
</evidence>
<comment type="catalytic activity">
    <reaction evidence="20">
        <text>a 6-O-methyl-2'-deoxyguanosine in DNA + L-cysteinyl-[protein] = S-methyl-L-cysteinyl-[protein] + a 2'-deoxyguanosine in DNA</text>
        <dbReference type="Rhea" id="RHEA:24000"/>
        <dbReference type="Rhea" id="RHEA-COMP:10131"/>
        <dbReference type="Rhea" id="RHEA-COMP:10132"/>
        <dbReference type="Rhea" id="RHEA-COMP:11367"/>
        <dbReference type="Rhea" id="RHEA-COMP:11368"/>
        <dbReference type="ChEBI" id="CHEBI:29950"/>
        <dbReference type="ChEBI" id="CHEBI:82612"/>
        <dbReference type="ChEBI" id="CHEBI:85445"/>
        <dbReference type="ChEBI" id="CHEBI:85448"/>
        <dbReference type="EC" id="2.1.1.63"/>
    </reaction>
</comment>
<name>A0A3M6UET2_POCDA</name>
<dbReference type="GO" id="GO:0006281">
    <property type="term" value="P:DNA repair"/>
    <property type="evidence" value="ECO:0007669"/>
    <property type="project" value="UniProtKB-KW"/>
</dbReference>
<evidence type="ECO:0000256" key="15">
    <source>
        <dbReference type="ARBA" id="ARBA00023125"/>
    </source>
</evidence>
<evidence type="ECO:0000256" key="13">
    <source>
        <dbReference type="ARBA" id="ARBA00022763"/>
    </source>
</evidence>
<dbReference type="FunFam" id="1.10.10.10:FF:000337">
    <property type="entry name" value="Methylated-DNA--protein-cysteine methyltransferase"/>
    <property type="match status" value="1"/>
</dbReference>
<keyword evidence="16" id="KW-0234">DNA repair</keyword>
<evidence type="ECO:0000313" key="24">
    <source>
        <dbReference type="Proteomes" id="UP000275408"/>
    </source>
</evidence>
<keyword evidence="11" id="KW-0808">Transferase</keyword>
<evidence type="ECO:0000256" key="16">
    <source>
        <dbReference type="ARBA" id="ARBA00023204"/>
    </source>
</evidence>
<dbReference type="GO" id="GO:0003908">
    <property type="term" value="F:methylated-DNA-[protein]-cysteine S-methyltransferase activity"/>
    <property type="evidence" value="ECO:0007669"/>
    <property type="project" value="UniProtKB-EC"/>
</dbReference>
<feature type="domain" description="Methylated-DNA-[protein]-cysteine S-methyltransferase DNA binding" evidence="21">
    <location>
        <begin position="99"/>
        <end position="180"/>
    </location>
</feature>
<evidence type="ECO:0000256" key="11">
    <source>
        <dbReference type="ARBA" id="ARBA00022679"/>
    </source>
</evidence>
<evidence type="ECO:0000256" key="14">
    <source>
        <dbReference type="ARBA" id="ARBA00022833"/>
    </source>
</evidence>
<comment type="subcellular location">
    <subcellularLocation>
        <location evidence="4">Nucleus</location>
    </subcellularLocation>
</comment>
<dbReference type="PROSITE" id="PS00374">
    <property type="entry name" value="MGMT"/>
    <property type="match status" value="1"/>
</dbReference>
<evidence type="ECO:0000256" key="7">
    <source>
        <dbReference type="ARBA" id="ARBA00015377"/>
    </source>
</evidence>
<feature type="domain" description="Methylguanine DNA methyltransferase ribonuclease-like" evidence="22">
    <location>
        <begin position="17"/>
        <end position="77"/>
    </location>
</feature>
<keyword evidence="24" id="KW-1185">Reference proteome</keyword>
<dbReference type="GO" id="GO:0003677">
    <property type="term" value="F:DNA binding"/>
    <property type="evidence" value="ECO:0007669"/>
    <property type="project" value="UniProtKB-KW"/>
</dbReference>
<dbReference type="NCBIfam" id="TIGR00589">
    <property type="entry name" value="ogt"/>
    <property type="match status" value="1"/>
</dbReference>
<dbReference type="Proteomes" id="UP000275408">
    <property type="component" value="Unassembled WGS sequence"/>
</dbReference>
<dbReference type="InterPro" id="IPR001497">
    <property type="entry name" value="MethylDNA_cys_MeTrfase_AS"/>
</dbReference>
<dbReference type="PANTHER" id="PTHR46460:SF1">
    <property type="entry name" value="METHYLATED-DNA--PROTEIN-CYSTEINE METHYLTRANSFERASE"/>
    <property type="match status" value="1"/>
</dbReference>
<keyword evidence="9" id="KW-0597">Phosphoprotein</keyword>
<dbReference type="OMA" id="KYCMTWL"/>
<evidence type="ECO:0000259" key="21">
    <source>
        <dbReference type="Pfam" id="PF01035"/>
    </source>
</evidence>
<dbReference type="CDD" id="cd06445">
    <property type="entry name" value="ATase"/>
    <property type="match status" value="1"/>
</dbReference>
<dbReference type="AlphaFoldDB" id="A0A3M6UET2"/>
<dbReference type="PANTHER" id="PTHR46460">
    <property type="entry name" value="METHYLATED-DNA--PROTEIN-CYSTEINE METHYLTRANSFERASE"/>
    <property type="match status" value="1"/>
</dbReference>
<comment type="cofactor">
    <cofactor evidence="2">
        <name>Zn(2+)</name>
        <dbReference type="ChEBI" id="CHEBI:29105"/>
    </cofactor>
</comment>
<dbReference type="InterPro" id="IPR036388">
    <property type="entry name" value="WH-like_DNA-bd_sf"/>
</dbReference>
<evidence type="ECO:0000313" key="23">
    <source>
        <dbReference type="EMBL" id="RMX52177.1"/>
    </source>
</evidence>
<evidence type="ECO:0000256" key="18">
    <source>
        <dbReference type="ARBA" id="ARBA00030795"/>
    </source>
</evidence>
<keyword evidence="15" id="KW-0238">DNA-binding</keyword>